<feature type="chain" id="PRO_5046314739" description="Peptidyl-prolyl cis-trans isomerase" evidence="8">
    <location>
        <begin position="21"/>
        <end position="163"/>
    </location>
</feature>
<keyword evidence="4 5" id="KW-0413">Isomerase</keyword>
<evidence type="ECO:0000256" key="5">
    <source>
        <dbReference type="PROSITE-ProRule" id="PRU00277"/>
    </source>
</evidence>
<dbReference type="Pfam" id="PF00254">
    <property type="entry name" value="FKBP_C"/>
    <property type="match status" value="1"/>
</dbReference>
<evidence type="ECO:0000256" key="7">
    <source>
        <dbReference type="SAM" id="MobiDB-lite"/>
    </source>
</evidence>
<dbReference type="Gene3D" id="3.10.50.40">
    <property type="match status" value="1"/>
</dbReference>
<dbReference type="SUPFAM" id="SSF54534">
    <property type="entry name" value="FKBP-like"/>
    <property type="match status" value="1"/>
</dbReference>
<keyword evidence="8" id="KW-0732">Signal</keyword>
<organism evidence="10 11">
    <name type="scientific">Blastococcus goldschmidtiae</name>
    <dbReference type="NCBI Taxonomy" id="3075546"/>
    <lineage>
        <taxon>Bacteria</taxon>
        <taxon>Bacillati</taxon>
        <taxon>Actinomycetota</taxon>
        <taxon>Actinomycetes</taxon>
        <taxon>Geodermatophilales</taxon>
        <taxon>Geodermatophilaceae</taxon>
        <taxon>Blastococcus</taxon>
    </lineage>
</organism>
<keyword evidence="3 5" id="KW-0697">Rotamase</keyword>
<evidence type="ECO:0000259" key="9">
    <source>
        <dbReference type="PROSITE" id="PS50059"/>
    </source>
</evidence>
<dbReference type="PROSITE" id="PS50059">
    <property type="entry name" value="FKBP_PPIASE"/>
    <property type="match status" value="1"/>
</dbReference>
<accession>A0ABU2K889</accession>
<name>A0ABU2K889_9ACTN</name>
<dbReference type="PANTHER" id="PTHR43811:SF19">
    <property type="entry name" value="39 KDA FK506-BINDING NUCLEAR PROTEIN"/>
    <property type="match status" value="1"/>
</dbReference>
<sequence>MFRRTASRALLAVVLSVSLAACGESEDSTGAAAEISTDLSEKPEVPASDEPAPDELVIDDIVEGDGDEAVEGSTASVKYVGAFYESGEEFDSSWSGGPDETIEVPLGGGRVIPGFEQGIEGMQVGGRRMITIPSDLGYGDEDRGPIPGGSTLVFVMDLVEVTD</sequence>
<dbReference type="InterPro" id="IPR001179">
    <property type="entry name" value="PPIase_FKBP_dom"/>
</dbReference>
<protein>
    <recommendedName>
        <fullName evidence="6">Peptidyl-prolyl cis-trans isomerase</fullName>
        <ecNumber evidence="6">5.2.1.8</ecNumber>
    </recommendedName>
</protein>
<dbReference type="Proteomes" id="UP001183222">
    <property type="component" value="Unassembled WGS sequence"/>
</dbReference>
<dbReference type="EMBL" id="JAVREI010000006">
    <property type="protein sequence ID" value="MDT0276404.1"/>
    <property type="molecule type" value="Genomic_DNA"/>
</dbReference>
<dbReference type="GO" id="GO:0003755">
    <property type="term" value="F:peptidyl-prolyl cis-trans isomerase activity"/>
    <property type="evidence" value="ECO:0007669"/>
    <property type="project" value="UniProtKB-EC"/>
</dbReference>
<feature type="region of interest" description="Disordered" evidence="7">
    <location>
        <begin position="25"/>
        <end position="55"/>
    </location>
</feature>
<evidence type="ECO:0000256" key="1">
    <source>
        <dbReference type="ARBA" id="ARBA00000971"/>
    </source>
</evidence>
<dbReference type="PANTHER" id="PTHR43811">
    <property type="entry name" value="FKBP-TYPE PEPTIDYL-PROLYL CIS-TRANS ISOMERASE FKPA"/>
    <property type="match status" value="1"/>
</dbReference>
<reference evidence="11" key="1">
    <citation type="submission" date="2023-07" db="EMBL/GenBank/DDBJ databases">
        <title>30 novel species of actinomycetes from the DSMZ collection.</title>
        <authorList>
            <person name="Nouioui I."/>
        </authorList>
    </citation>
    <scope>NUCLEOTIDE SEQUENCE [LARGE SCALE GENOMIC DNA]</scope>
    <source>
        <strain evidence="11">DSM 46792</strain>
    </source>
</reference>
<comment type="caution">
    <text evidence="10">The sequence shown here is derived from an EMBL/GenBank/DDBJ whole genome shotgun (WGS) entry which is preliminary data.</text>
</comment>
<dbReference type="InterPro" id="IPR046357">
    <property type="entry name" value="PPIase_dom_sf"/>
</dbReference>
<dbReference type="PROSITE" id="PS51257">
    <property type="entry name" value="PROKAR_LIPOPROTEIN"/>
    <property type="match status" value="1"/>
</dbReference>
<dbReference type="RefSeq" id="WP_311345222.1">
    <property type="nucleotide sequence ID" value="NZ_JAVREI010000006.1"/>
</dbReference>
<comment type="catalytic activity">
    <reaction evidence="1 5 6">
        <text>[protein]-peptidylproline (omega=180) = [protein]-peptidylproline (omega=0)</text>
        <dbReference type="Rhea" id="RHEA:16237"/>
        <dbReference type="Rhea" id="RHEA-COMP:10747"/>
        <dbReference type="Rhea" id="RHEA-COMP:10748"/>
        <dbReference type="ChEBI" id="CHEBI:83833"/>
        <dbReference type="ChEBI" id="CHEBI:83834"/>
        <dbReference type="EC" id="5.2.1.8"/>
    </reaction>
</comment>
<comment type="similarity">
    <text evidence="2 6">Belongs to the FKBP-type PPIase family.</text>
</comment>
<feature type="domain" description="PPIase FKBP-type" evidence="9">
    <location>
        <begin position="72"/>
        <end position="162"/>
    </location>
</feature>
<evidence type="ECO:0000256" key="2">
    <source>
        <dbReference type="ARBA" id="ARBA00006577"/>
    </source>
</evidence>
<evidence type="ECO:0000256" key="6">
    <source>
        <dbReference type="RuleBase" id="RU003915"/>
    </source>
</evidence>
<evidence type="ECO:0000313" key="11">
    <source>
        <dbReference type="Proteomes" id="UP001183222"/>
    </source>
</evidence>
<keyword evidence="11" id="KW-1185">Reference proteome</keyword>
<feature type="signal peptide" evidence="8">
    <location>
        <begin position="1"/>
        <end position="20"/>
    </location>
</feature>
<gene>
    <name evidence="10" type="ORF">RM425_10890</name>
</gene>
<evidence type="ECO:0000256" key="3">
    <source>
        <dbReference type="ARBA" id="ARBA00023110"/>
    </source>
</evidence>
<dbReference type="EC" id="5.2.1.8" evidence="6"/>
<proteinExistence type="inferred from homology"/>
<evidence type="ECO:0000256" key="4">
    <source>
        <dbReference type="ARBA" id="ARBA00023235"/>
    </source>
</evidence>
<evidence type="ECO:0000256" key="8">
    <source>
        <dbReference type="SAM" id="SignalP"/>
    </source>
</evidence>
<evidence type="ECO:0000313" key="10">
    <source>
        <dbReference type="EMBL" id="MDT0276404.1"/>
    </source>
</evidence>